<dbReference type="Proteomes" id="UP001260090">
    <property type="component" value="Chromosome"/>
</dbReference>
<dbReference type="Pfam" id="PF18674">
    <property type="entry name" value="TarS_C1"/>
    <property type="match status" value="1"/>
</dbReference>
<name>A0ABD7ZR97_9BACI</name>
<dbReference type="RefSeq" id="WP_141478024.1">
    <property type="nucleotide sequence ID" value="NZ_CP065739.1"/>
</dbReference>
<evidence type="ECO:0000313" key="5">
    <source>
        <dbReference type="EMBL" id="WMY15692.1"/>
    </source>
</evidence>
<dbReference type="InterPro" id="IPR041038">
    <property type="entry name" value="TarS_C1"/>
</dbReference>
<dbReference type="Proteomes" id="UP000594791">
    <property type="component" value="Chromosome"/>
</dbReference>
<dbReference type="Pfam" id="PF09318">
    <property type="entry name" value="Glyco_trans_A_1"/>
    <property type="match status" value="1"/>
</dbReference>
<feature type="domain" description="Glycosyl transferase family 1" evidence="1">
    <location>
        <begin position="312"/>
        <end position="471"/>
    </location>
</feature>
<dbReference type="Pfam" id="PF00534">
    <property type="entry name" value="Glycos_transf_1"/>
    <property type="match status" value="1"/>
</dbReference>
<reference evidence="4 6" key="1">
    <citation type="submission" date="2020-12" db="EMBL/GenBank/DDBJ databases">
        <title>FDA dAtabase for Regulatory Grade micrObial Sequences (FDA-ARGOS): Supporting development and validation of Infectious Disease Dx tests.</title>
        <authorList>
            <person name="Nelson B."/>
            <person name="Plummer A."/>
            <person name="Tallon L."/>
            <person name="Sadzewicz L."/>
            <person name="Zhao X."/>
            <person name="Boylan J."/>
            <person name="Ott S."/>
            <person name="Bowen H."/>
            <person name="Vavikolanu K."/>
            <person name="Mehta A."/>
            <person name="Aluvathingal J."/>
            <person name="Nadendla S."/>
            <person name="Myers T."/>
            <person name="Yan Y."/>
            <person name="Sichtig H."/>
        </authorList>
    </citation>
    <scope>NUCLEOTIDE SEQUENCE [LARGE SCALE GENOMIC DNA]</scope>
    <source>
        <strain evidence="4 6">FDAARGOS_920</strain>
    </source>
</reference>
<gene>
    <name evidence="4" type="ORF">I6G77_18730</name>
    <name evidence="5" type="ORF">P3F89_01110</name>
</gene>
<accession>A0ABD7ZR97</accession>
<evidence type="ECO:0000259" key="1">
    <source>
        <dbReference type="Pfam" id="PF00534"/>
    </source>
</evidence>
<organism evidence="5 7">
    <name type="scientific">Bacillus tropicus</name>
    <dbReference type="NCBI Taxonomy" id="2026188"/>
    <lineage>
        <taxon>Bacteria</taxon>
        <taxon>Bacillati</taxon>
        <taxon>Bacillota</taxon>
        <taxon>Bacilli</taxon>
        <taxon>Bacillales</taxon>
        <taxon>Bacillaceae</taxon>
        <taxon>Bacillus</taxon>
        <taxon>Bacillus cereus group</taxon>
    </lineage>
</organism>
<dbReference type="InterPro" id="IPR015397">
    <property type="entry name" value="Glyco_trans_A_1"/>
</dbReference>
<evidence type="ECO:0000313" key="7">
    <source>
        <dbReference type="Proteomes" id="UP001260090"/>
    </source>
</evidence>
<dbReference type="SUPFAM" id="SSF53756">
    <property type="entry name" value="UDP-Glycosyltransferase/glycogen phosphorylase"/>
    <property type="match status" value="1"/>
</dbReference>
<keyword evidence="5" id="KW-0328">Glycosyltransferase</keyword>
<sequence>MSYEIYLMMGSVDVVRGGMTKALLKRANILAEQYDKVNILTFNHNMNYDQIRQKLYHLNLLKPNVILHNMYESFSGKKTCVWDPYEDEKVIENRKYRAVREFDNGLYQNYKAYRSDESLLFIDYFNERAERVKREDYNWHGQMVKTAYMDLNTNKERQAIFYNEKGRAYITKWLNRETGNIDRIFLFEENKKENLFSNEDELKKYWIEKMVENDQNPIIISDSRGTDDLLQSITDENVGKVVVIHSSHLNAPYKYGSPLVGKNGKTLENLNEFDAAVFLTQEQKQDIVKRFGSRSIYHAISHSASKVELNKQIKRDDWKAVVVSRFTGLKNIDHIIRAFKGVAQQFPKAKLEIWGFGPEEEKLQQLIIDQGLEGIVIIKGFTTNAIEVFQGAAFSIMTSKSEGFGMVISESMSVGTPVVSYDIKYGPHDMIRNYENGILVQKNDEYELEEAMIFMFKNKKMRKQMSQEAFKIVEELSDQKFLQQWTDLFKAVTEQKMKRVVMKTPKCRLTSLQWDHKETGTLKIEGTIQVPKEYKDDLQLSLYIRQREKVIDGYSLVEYSWKDKGTVKFTTEVVLSYFLEGDWISKGIWDVYLSFSVRNFHTFIRIGNKKSKQVEQFQSYIRHKQATILPYFTSPYGNLSLDVGEQIHKLSEVEANEVRI</sequence>
<reference evidence="5 7" key="2">
    <citation type="submission" date="2023-03" db="EMBL/GenBank/DDBJ databases">
        <title>Plant growth-promoting bacteria for biocontrol of bacterial wilt in tomato.</title>
        <authorList>
            <person name="Song J."/>
            <person name="Jin Y.J."/>
        </authorList>
    </citation>
    <scope>NUCLEOTIDE SEQUENCE [LARGE SCALE GENOMIC DNA]</scope>
    <source>
        <strain evidence="5 7">T36S-23</strain>
    </source>
</reference>
<dbReference type="GeneID" id="93005853"/>
<dbReference type="Gene3D" id="3.40.50.2000">
    <property type="entry name" value="Glycogen Phosphorylase B"/>
    <property type="match status" value="3"/>
</dbReference>
<evidence type="ECO:0000313" key="4">
    <source>
        <dbReference type="EMBL" id="QPR76120.1"/>
    </source>
</evidence>
<dbReference type="PANTHER" id="PTHR12526:SF630">
    <property type="entry name" value="GLYCOSYLTRANSFERASE"/>
    <property type="match status" value="1"/>
</dbReference>
<dbReference type="AlphaFoldDB" id="A0ABD7ZR97"/>
<dbReference type="EMBL" id="CP065739">
    <property type="protein sequence ID" value="QPR76120.1"/>
    <property type="molecule type" value="Genomic_DNA"/>
</dbReference>
<proteinExistence type="predicted"/>
<evidence type="ECO:0000259" key="3">
    <source>
        <dbReference type="Pfam" id="PF18674"/>
    </source>
</evidence>
<dbReference type="EMBL" id="CP119875">
    <property type="protein sequence ID" value="WMY15692.1"/>
    <property type="molecule type" value="Genomic_DNA"/>
</dbReference>
<dbReference type="GO" id="GO:0016757">
    <property type="term" value="F:glycosyltransferase activity"/>
    <property type="evidence" value="ECO:0007669"/>
    <property type="project" value="UniProtKB-KW"/>
</dbReference>
<keyword evidence="6" id="KW-1185">Reference proteome</keyword>
<feature type="domain" description="Glycosyl transferase 1" evidence="2">
    <location>
        <begin position="6"/>
        <end position="173"/>
    </location>
</feature>
<evidence type="ECO:0000313" key="6">
    <source>
        <dbReference type="Proteomes" id="UP000594791"/>
    </source>
</evidence>
<dbReference type="PANTHER" id="PTHR12526">
    <property type="entry name" value="GLYCOSYLTRANSFERASE"/>
    <property type="match status" value="1"/>
</dbReference>
<evidence type="ECO:0000259" key="2">
    <source>
        <dbReference type="Pfam" id="PF09318"/>
    </source>
</evidence>
<dbReference type="EC" id="2.4.-.-" evidence="5"/>
<feature type="domain" description="TarS C-terminal" evidence="3">
    <location>
        <begin position="520"/>
        <end position="643"/>
    </location>
</feature>
<protein>
    <submittedName>
        <fullName evidence="5">Glycosyltransferase</fullName>
        <ecNumber evidence="5">2.4.-.-</ecNumber>
    </submittedName>
</protein>
<keyword evidence="5" id="KW-0808">Transferase</keyword>
<dbReference type="InterPro" id="IPR001296">
    <property type="entry name" value="Glyco_trans_1"/>
</dbReference>